<dbReference type="PANTHER" id="PTHR46679:SF1">
    <property type="entry name" value="GLUTAREDOXIN-2, MITOCHONDRIAL"/>
    <property type="match status" value="1"/>
</dbReference>
<evidence type="ECO:0000256" key="4">
    <source>
        <dbReference type="ARBA" id="ARBA00023157"/>
    </source>
</evidence>
<dbReference type="AlphaFoldDB" id="A0A8R1E0C1"/>
<dbReference type="PANTHER" id="PTHR46679">
    <property type="match status" value="1"/>
</dbReference>
<keyword evidence="4" id="KW-1015">Disulfide bond</keyword>
<evidence type="ECO:0000256" key="5">
    <source>
        <dbReference type="ARBA" id="ARBA00023284"/>
    </source>
</evidence>
<dbReference type="Proteomes" id="UP000005237">
    <property type="component" value="Unassembled WGS sequence"/>
</dbReference>
<keyword evidence="5" id="KW-0676">Redox-active center</keyword>
<reference evidence="8" key="1">
    <citation type="submission" date="2010-08" db="EMBL/GenBank/DDBJ databases">
        <authorList>
            <consortium name="Caenorhabditis japonica Sequencing Consortium"/>
            <person name="Wilson R.K."/>
        </authorList>
    </citation>
    <scope>NUCLEOTIDE SEQUENCE [LARGE SCALE GENOMIC DNA]</scope>
    <source>
        <strain evidence="8">DF5081</strain>
    </source>
</reference>
<evidence type="ECO:0000259" key="6">
    <source>
        <dbReference type="Pfam" id="PF00462"/>
    </source>
</evidence>
<evidence type="ECO:0000256" key="2">
    <source>
        <dbReference type="ARBA" id="ARBA00022448"/>
    </source>
</evidence>
<accession>A0A8R1E0C1</accession>
<feature type="domain" description="Glutaredoxin" evidence="6">
    <location>
        <begin position="22"/>
        <end position="89"/>
    </location>
</feature>
<name>A0A8R1E0C1_CAEJA</name>
<comment type="similarity">
    <text evidence="1">Belongs to the glutaredoxin family.</text>
</comment>
<protein>
    <submittedName>
        <fullName evidence="7">Glutaredoxin domain-containing protein</fullName>
    </submittedName>
</protein>
<dbReference type="Pfam" id="PF00462">
    <property type="entry name" value="Glutaredoxin"/>
    <property type="match status" value="1"/>
</dbReference>
<keyword evidence="8" id="KW-1185">Reference proteome</keyword>
<dbReference type="InterPro" id="IPR002109">
    <property type="entry name" value="Glutaredoxin"/>
</dbReference>
<evidence type="ECO:0000256" key="3">
    <source>
        <dbReference type="ARBA" id="ARBA00022982"/>
    </source>
</evidence>
<keyword evidence="2" id="KW-0813">Transport</keyword>
<proteinExistence type="inferred from homology"/>
<sequence>MGSVTSKVNVNVVQEQVKNEPVVMYTKTSCTFCTKAKDLFADVKVAYKEVNLDSLKVEQPKDYLGIVNGLVYTTRQTSVPQIFICGRFVGGFTEVEALRNSGHLLEAIAQCTGENSVKEQ</sequence>
<evidence type="ECO:0000256" key="1">
    <source>
        <dbReference type="ARBA" id="ARBA00007787"/>
    </source>
</evidence>
<reference evidence="7" key="2">
    <citation type="submission" date="2022-06" db="UniProtKB">
        <authorList>
            <consortium name="EnsemblMetazoa"/>
        </authorList>
    </citation>
    <scope>IDENTIFICATION</scope>
    <source>
        <strain evidence="7">DF5081</strain>
    </source>
</reference>
<dbReference type="PRINTS" id="PR00160">
    <property type="entry name" value="GLUTAREDOXIN"/>
</dbReference>
<dbReference type="SUPFAM" id="SSF52833">
    <property type="entry name" value="Thioredoxin-like"/>
    <property type="match status" value="1"/>
</dbReference>
<keyword evidence="3" id="KW-0249">Electron transport</keyword>
<dbReference type="Gene3D" id="3.40.30.10">
    <property type="entry name" value="Glutaredoxin"/>
    <property type="match status" value="1"/>
</dbReference>
<organism evidence="7 8">
    <name type="scientific">Caenorhabditis japonica</name>
    <dbReference type="NCBI Taxonomy" id="281687"/>
    <lineage>
        <taxon>Eukaryota</taxon>
        <taxon>Metazoa</taxon>
        <taxon>Ecdysozoa</taxon>
        <taxon>Nematoda</taxon>
        <taxon>Chromadorea</taxon>
        <taxon>Rhabditida</taxon>
        <taxon>Rhabditina</taxon>
        <taxon>Rhabditomorpha</taxon>
        <taxon>Rhabditoidea</taxon>
        <taxon>Rhabditidae</taxon>
        <taxon>Peloderinae</taxon>
        <taxon>Caenorhabditis</taxon>
    </lineage>
</organism>
<dbReference type="InterPro" id="IPR036249">
    <property type="entry name" value="Thioredoxin-like_sf"/>
</dbReference>
<dbReference type="GO" id="GO:0015035">
    <property type="term" value="F:protein-disulfide reductase activity"/>
    <property type="evidence" value="ECO:0007669"/>
    <property type="project" value="TreeGrafter"/>
</dbReference>
<dbReference type="InterPro" id="IPR014025">
    <property type="entry name" value="Glutaredoxin_subgr"/>
</dbReference>
<dbReference type="GO" id="GO:0005739">
    <property type="term" value="C:mitochondrion"/>
    <property type="evidence" value="ECO:0007669"/>
    <property type="project" value="TreeGrafter"/>
</dbReference>
<dbReference type="EnsemblMetazoa" id="CJA16172.1">
    <property type="protein sequence ID" value="CJA16172.1"/>
    <property type="gene ID" value="WBGene00135376"/>
</dbReference>
<evidence type="ECO:0000313" key="8">
    <source>
        <dbReference type="Proteomes" id="UP000005237"/>
    </source>
</evidence>
<dbReference type="PROSITE" id="PS51354">
    <property type="entry name" value="GLUTAREDOXIN_2"/>
    <property type="match status" value="1"/>
</dbReference>
<dbReference type="OMA" id="QIFICGR"/>
<evidence type="ECO:0000313" key="7">
    <source>
        <dbReference type="EnsemblMetazoa" id="CJA16172.1"/>
    </source>
</evidence>